<dbReference type="PANTHER" id="PTHR31302">
    <property type="entry name" value="TRANSMEMBRANE PROTEIN WITH METALLOPHOSPHOESTERASE DOMAIN-RELATED"/>
    <property type="match status" value="1"/>
</dbReference>
<dbReference type="GO" id="GO:0016020">
    <property type="term" value="C:membrane"/>
    <property type="evidence" value="ECO:0007669"/>
    <property type="project" value="GOC"/>
</dbReference>
<reference evidence="2 3" key="1">
    <citation type="submission" date="2016-11" db="EMBL/GenBank/DDBJ databases">
        <authorList>
            <person name="Jaros S."/>
            <person name="Januszkiewicz K."/>
            <person name="Wedrychowicz H."/>
        </authorList>
    </citation>
    <scope>NUCLEOTIDE SEQUENCE [LARGE SCALE GENOMIC DNA]</scope>
    <source>
        <strain evidence="2 3">DSM 45627</strain>
    </source>
</reference>
<dbReference type="PANTHER" id="PTHR31302:SF20">
    <property type="entry name" value="CONSERVED PROTEIN"/>
    <property type="match status" value="1"/>
</dbReference>
<dbReference type="InterPro" id="IPR051158">
    <property type="entry name" value="Metallophosphoesterase_sf"/>
</dbReference>
<organism evidence="2 3">
    <name type="scientific">Jatrophihabitans endophyticus</name>
    <dbReference type="NCBI Taxonomy" id="1206085"/>
    <lineage>
        <taxon>Bacteria</taxon>
        <taxon>Bacillati</taxon>
        <taxon>Actinomycetota</taxon>
        <taxon>Actinomycetes</taxon>
        <taxon>Jatrophihabitantales</taxon>
        <taxon>Jatrophihabitantaceae</taxon>
        <taxon>Jatrophihabitans</taxon>
    </lineage>
</organism>
<feature type="domain" description="Calcineurin-like phosphoesterase" evidence="1">
    <location>
        <begin position="47"/>
        <end position="231"/>
    </location>
</feature>
<gene>
    <name evidence="2" type="ORF">SAMN05443575_1394</name>
</gene>
<proteinExistence type="predicted"/>
<dbReference type="Pfam" id="PF00149">
    <property type="entry name" value="Metallophos"/>
    <property type="match status" value="1"/>
</dbReference>
<dbReference type="SUPFAM" id="SSF56300">
    <property type="entry name" value="Metallo-dependent phosphatases"/>
    <property type="match status" value="1"/>
</dbReference>
<dbReference type="InterPro" id="IPR029052">
    <property type="entry name" value="Metallo-depent_PP-like"/>
</dbReference>
<dbReference type="Gene3D" id="3.60.21.10">
    <property type="match status" value="1"/>
</dbReference>
<dbReference type="AlphaFoldDB" id="A0A1M5H4C7"/>
<dbReference type="Proteomes" id="UP000186132">
    <property type="component" value="Unassembled WGS sequence"/>
</dbReference>
<dbReference type="STRING" id="1206085.SAMN05443575_1394"/>
<sequence>MGTWARTAATAVTLGAGTAAYGAVVERNAFTVRRFDVPVLAPGASPIRILHVSDLHITPRQHRKQEWIRGLAALQPDLVVNTGDTLSAVDGIPAVLDALEPLRAFPGVFVPGNNDYWEPRPKSPTRYFGRPQGPAPAGTPLPWPELARALTRAGWLDLTHERTVLSVGGADVALTGVDDPHLRKVRYELVAGPADDDAAVRIGVTHSPEPFVLREFAADGYDLVLAGHTHGGQVRLPFGPALVTNCGIERDRARWLHRWDDREDTGAERPMWFHVCAGLGTNPFTPLRFCCRPEASLLTLVPRA</sequence>
<protein>
    <recommendedName>
        <fullName evidence="1">Calcineurin-like phosphoesterase domain-containing protein</fullName>
    </recommendedName>
</protein>
<evidence type="ECO:0000259" key="1">
    <source>
        <dbReference type="Pfam" id="PF00149"/>
    </source>
</evidence>
<dbReference type="EMBL" id="FQVU01000002">
    <property type="protein sequence ID" value="SHG10869.1"/>
    <property type="molecule type" value="Genomic_DNA"/>
</dbReference>
<evidence type="ECO:0000313" key="2">
    <source>
        <dbReference type="EMBL" id="SHG10869.1"/>
    </source>
</evidence>
<accession>A0A1M5H4C7</accession>
<evidence type="ECO:0000313" key="3">
    <source>
        <dbReference type="Proteomes" id="UP000186132"/>
    </source>
</evidence>
<dbReference type="InterPro" id="IPR004843">
    <property type="entry name" value="Calcineurin-like_PHP"/>
</dbReference>
<keyword evidence="3" id="KW-1185">Reference proteome</keyword>
<dbReference type="OrthoDB" id="9780884at2"/>
<dbReference type="RefSeq" id="WP_073389461.1">
    <property type="nucleotide sequence ID" value="NZ_FQVU01000002.1"/>
</dbReference>
<name>A0A1M5H4C7_9ACTN</name>
<dbReference type="GO" id="GO:0009245">
    <property type="term" value="P:lipid A biosynthetic process"/>
    <property type="evidence" value="ECO:0007669"/>
    <property type="project" value="TreeGrafter"/>
</dbReference>
<dbReference type="GO" id="GO:0008758">
    <property type="term" value="F:UDP-2,3-diacylglucosamine hydrolase activity"/>
    <property type="evidence" value="ECO:0007669"/>
    <property type="project" value="TreeGrafter"/>
</dbReference>